<comment type="similarity">
    <text evidence="1 6">Belongs to the glycosyl hydrolase 43 family.</text>
</comment>
<evidence type="ECO:0000256" key="3">
    <source>
        <dbReference type="ARBA" id="ARBA00023295"/>
    </source>
</evidence>
<comment type="caution">
    <text evidence="9">The sequence shown here is derived from an EMBL/GenBank/DDBJ whole genome shotgun (WGS) entry which is preliminary data.</text>
</comment>
<dbReference type="InterPro" id="IPR013320">
    <property type="entry name" value="ConA-like_dom_sf"/>
</dbReference>
<feature type="active site" description="Proton donor" evidence="4">
    <location>
        <position position="205"/>
    </location>
</feature>
<dbReference type="Gene3D" id="2.60.120.200">
    <property type="match status" value="1"/>
</dbReference>
<evidence type="ECO:0000259" key="8">
    <source>
        <dbReference type="Pfam" id="PF17851"/>
    </source>
</evidence>
<evidence type="ECO:0000256" key="1">
    <source>
        <dbReference type="ARBA" id="ARBA00009865"/>
    </source>
</evidence>
<name>A0A8K0X696_9PEZI</name>
<dbReference type="GO" id="GO:0004553">
    <property type="term" value="F:hydrolase activity, hydrolyzing O-glycosyl compounds"/>
    <property type="evidence" value="ECO:0007669"/>
    <property type="project" value="InterPro"/>
</dbReference>
<accession>A0A8K0X696</accession>
<dbReference type="InterPro" id="IPR006710">
    <property type="entry name" value="Glyco_hydro_43"/>
</dbReference>
<sequence length="563" mass="63213">MLLLKNLGLVLLAPMASALWNPIIPGFNPDPAILRDGNDYYIATSTFEYYPGLPIYHSTDLANWTLHSHALTRPAQLQLYGTPTTGGVWAPSLAKFKGKFWLSGMTRWTYDTVARVWPRIWFMSSTDMVNWSDPVWADPWGIDPELFNDPVTGKTYLNLMAPNNNQDRLWGIWGCEVSLSSGRCIGDYKALWNGTLPVTGNSRPEGPKSFYKDGWYYLVLAEGGTDELHRTTIARSMSPTGPFEAGPNNPILHNGAWGVKNLTIQSTGHATFVETADGDWYTSYLARRNVNGSSPLGRETFLSKVDWVDGWPINGGDPVLLSEQVEGLKGSPPLDEANSRPVPPPFVDEFNGDKLHPEWYQLRSPYTENYKIFNGRLVFRPNVFGLSDRDVPAALLRKQKSLNMTFSAELLGFRGELGPRNRIGVSAYLSEHQHQDIGLRGCVNQTVMCLYTETRRNGTLGYWQMPLNQTGKLESGLTLHIRATPLQYELGYSFKGQQPTYVTAIESKWQAFGPPGWLVFTGNMFGLFATGEGEPWPHNAPDVGFSKVTETYFKEEIPDYDRW</sequence>
<dbReference type="AlphaFoldDB" id="A0A8K0X696"/>
<keyword evidence="10" id="KW-1185">Reference proteome</keyword>
<feature type="site" description="Important for catalytic activity, responsible for pKa modulation of the active site Glu and correct orientation of both the proton donor and substrate" evidence="5">
    <location>
        <position position="143"/>
    </location>
</feature>
<evidence type="ECO:0000256" key="7">
    <source>
        <dbReference type="SAM" id="SignalP"/>
    </source>
</evidence>
<dbReference type="Proteomes" id="UP000813385">
    <property type="component" value="Unassembled WGS sequence"/>
</dbReference>
<evidence type="ECO:0000313" key="9">
    <source>
        <dbReference type="EMBL" id="KAH7367349.1"/>
    </source>
</evidence>
<dbReference type="Pfam" id="PF17851">
    <property type="entry name" value="GH43_C2"/>
    <property type="match status" value="1"/>
</dbReference>
<evidence type="ECO:0000313" key="10">
    <source>
        <dbReference type="Proteomes" id="UP000813385"/>
    </source>
</evidence>
<dbReference type="SUPFAM" id="SSF75005">
    <property type="entry name" value="Arabinanase/levansucrase/invertase"/>
    <property type="match status" value="1"/>
</dbReference>
<reference evidence="9" key="1">
    <citation type="journal article" date="2021" name="Nat. Commun.">
        <title>Genetic determinants of endophytism in the Arabidopsis root mycobiome.</title>
        <authorList>
            <person name="Mesny F."/>
            <person name="Miyauchi S."/>
            <person name="Thiergart T."/>
            <person name="Pickel B."/>
            <person name="Atanasova L."/>
            <person name="Karlsson M."/>
            <person name="Huettel B."/>
            <person name="Barry K.W."/>
            <person name="Haridas S."/>
            <person name="Chen C."/>
            <person name="Bauer D."/>
            <person name="Andreopoulos W."/>
            <person name="Pangilinan J."/>
            <person name="LaButti K."/>
            <person name="Riley R."/>
            <person name="Lipzen A."/>
            <person name="Clum A."/>
            <person name="Drula E."/>
            <person name="Henrissat B."/>
            <person name="Kohler A."/>
            <person name="Grigoriev I.V."/>
            <person name="Martin F.M."/>
            <person name="Hacquard S."/>
        </authorList>
    </citation>
    <scope>NUCLEOTIDE SEQUENCE</scope>
    <source>
        <strain evidence="9">MPI-CAGE-AT-0016</strain>
    </source>
</reference>
<keyword evidence="3 6" id="KW-0326">Glycosidase</keyword>
<organism evidence="9 10">
    <name type="scientific">Plectosphaerella cucumerina</name>
    <dbReference type="NCBI Taxonomy" id="40658"/>
    <lineage>
        <taxon>Eukaryota</taxon>
        <taxon>Fungi</taxon>
        <taxon>Dikarya</taxon>
        <taxon>Ascomycota</taxon>
        <taxon>Pezizomycotina</taxon>
        <taxon>Sordariomycetes</taxon>
        <taxon>Hypocreomycetidae</taxon>
        <taxon>Glomerellales</taxon>
        <taxon>Plectosphaerellaceae</taxon>
        <taxon>Plectosphaerella</taxon>
    </lineage>
</organism>
<protein>
    <submittedName>
        <fullName evidence="9">Glycosyl hydrolase</fullName>
    </submittedName>
</protein>
<dbReference type="InterPro" id="IPR023296">
    <property type="entry name" value="Glyco_hydro_beta-prop_sf"/>
</dbReference>
<evidence type="ECO:0000256" key="5">
    <source>
        <dbReference type="PIRSR" id="PIRSR606710-2"/>
    </source>
</evidence>
<dbReference type="InterPro" id="IPR051795">
    <property type="entry name" value="Glycosyl_Hydrlase_43"/>
</dbReference>
<gene>
    <name evidence="9" type="ORF">B0T11DRAFT_275154</name>
</gene>
<dbReference type="GO" id="GO:0005975">
    <property type="term" value="P:carbohydrate metabolic process"/>
    <property type="evidence" value="ECO:0007669"/>
    <property type="project" value="InterPro"/>
</dbReference>
<feature type="signal peptide" evidence="7">
    <location>
        <begin position="1"/>
        <end position="18"/>
    </location>
</feature>
<dbReference type="InterPro" id="IPR041542">
    <property type="entry name" value="GH43_C2"/>
</dbReference>
<dbReference type="Pfam" id="PF04616">
    <property type="entry name" value="Glyco_hydro_43"/>
    <property type="match status" value="1"/>
</dbReference>
<dbReference type="PANTHER" id="PTHR42812:SF16">
    <property type="entry name" value="HYDROLASE, PUTATIVE (AFU_ORTHOLOGUE AFUA_7G06110)-RELATED"/>
    <property type="match status" value="1"/>
</dbReference>
<keyword evidence="7" id="KW-0732">Signal</keyword>
<feature type="chain" id="PRO_5035465643" evidence="7">
    <location>
        <begin position="19"/>
        <end position="563"/>
    </location>
</feature>
<feature type="domain" description="Beta-xylosidase C-terminal Concanavalin A-like" evidence="8">
    <location>
        <begin position="348"/>
        <end position="534"/>
    </location>
</feature>
<dbReference type="EMBL" id="JAGPXD010000002">
    <property type="protein sequence ID" value="KAH7367349.1"/>
    <property type="molecule type" value="Genomic_DNA"/>
</dbReference>
<evidence type="ECO:0000256" key="6">
    <source>
        <dbReference type="RuleBase" id="RU361187"/>
    </source>
</evidence>
<proteinExistence type="inferred from homology"/>
<feature type="active site" description="Proton acceptor" evidence="4">
    <location>
        <position position="30"/>
    </location>
</feature>
<dbReference type="PANTHER" id="PTHR42812">
    <property type="entry name" value="BETA-XYLOSIDASE"/>
    <property type="match status" value="1"/>
</dbReference>
<evidence type="ECO:0000256" key="4">
    <source>
        <dbReference type="PIRSR" id="PIRSR606710-1"/>
    </source>
</evidence>
<dbReference type="Gene3D" id="2.115.10.20">
    <property type="entry name" value="Glycosyl hydrolase domain, family 43"/>
    <property type="match status" value="1"/>
</dbReference>
<dbReference type="CDD" id="cd18617">
    <property type="entry name" value="GH43_XynB-like"/>
    <property type="match status" value="1"/>
</dbReference>
<dbReference type="OrthoDB" id="2139957at2759"/>
<dbReference type="SUPFAM" id="SSF49899">
    <property type="entry name" value="Concanavalin A-like lectins/glucanases"/>
    <property type="match status" value="1"/>
</dbReference>
<evidence type="ECO:0000256" key="2">
    <source>
        <dbReference type="ARBA" id="ARBA00022801"/>
    </source>
</evidence>
<keyword evidence="2 6" id="KW-0378">Hydrolase</keyword>